<evidence type="ECO:0000256" key="14">
    <source>
        <dbReference type="ARBA" id="ARBA00023242"/>
    </source>
</evidence>
<dbReference type="InterPro" id="IPR002905">
    <property type="entry name" value="Trm1"/>
</dbReference>
<name>A0AAN8K4K6_PATCE</name>
<evidence type="ECO:0000256" key="13">
    <source>
        <dbReference type="ARBA" id="ARBA00022884"/>
    </source>
</evidence>
<dbReference type="PANTHER" id="PTHR10631">
    <property type="entry name" value="N 2 ,N 2 -DIMETHYLGUANOSINE TRNA METHYLTRANSFERASE"/>
    <property type="match status" value="1"/>
</dbReference>
<organism evidence="17 18">
    <name type="scientific">Patella caerulea</name>
    <name type="common">Rayed Mediterranean limpet</name>
    <dbReference type="NCBI Taxonomy" id="87958"/>
    <lineage>
        <taxon>Eukaryota</taxon>
        <taxon>Metazoa</taxon>
        <taxon>Spiralia</taxon>
        <taxon>Lophotrochozoa</taxon>
        <taxon>Mollusca</taxon>
        <taxon>Gastropoda</taxon>
        <taxon>Patellogastropoda</taxon>
        <taxon>Patelloidea</taxon>
        <taxon>Patellidae</taxon>
        <taxon>Patella</taxon>
    </lineage>
</organism>
<dbReference type="Proteomes" id="UP001347796">
    <property type="component" value="Unassembled WGS sequence"/>
</dbReference>
<reference evidence="17 18" key="1">
    <citation type="submission" date="2024-01" db="EMBL/GenBank/DDBJ databases">
        <title>The genome of the rayed Mediterranean limpet Patella caerulea (Linnaeus, 1758).</title>
        <authorList>
            <person name="Anh-Thu Weber A."/>
            <person name="Halstead-Nussloch G."/>
        </authorList>
    </citation>
    <scope>NUCLEOTIDE SEQUENCE [LARGE SCALE GENOMIC DNA]</scope>
    <source>
        <strain evidence="17">AATW-2023a</strain>
        <tissue evidence="17">Whole specimen</tissue>
    </source>
</reference>
<protein>
    <recommendedName>
        <fullName evidence="15">tRNA (guanine(26)-N(2))-dimethyltransferase</fullName>
        <ecNumber evidence="15">2.1.1.216</ecNumber>
    </recommendedName>
</protein>
<comment type="caution">
    <text evidence="17">The sequence shown here is derived from an EMBL/GenBank/DDBJ whole genome shotgun (WGS) entry which is preliminary data.</text>
</comment>
<comment type="subcellular location">
    <subcellularLocation>
        <location evidence="1">Nucleus</location>
        <location evidence="1">Nucleolus</location>
    </subcellularLocation>
</comment>
<dbReference type="Gene3D" id="3.30.56.70">
    <property type="entry name" value="N2,N2-dimethylguanosine tRNA methyltransferase, C-terminal domain"/>
    <property type="match status" value="1"/>
</dbReference>
<keyword evidence="9" id="KW-0479">Metal-binding</keyword>
<feature type="compositionally biased region" description="Basic and acidic residues" evidence="16">
    <location>
        <begin position="1"/>
        <end position="10"/>
    </location>
</feature>
<dbReference type="GO" id="GO:0002940">
    <property type="term" value="P:tRNA N2-guanine methylation"/>
    <property type="evidence" value="ECO:0007669"/>
    <property type="project" value="TreeGrafter"/>
</dbReference>
<evidence type="ECO:0000256" key="7">
    <source>
        <dbReference type="ARBA" id="ARBA00022691"/>
    </source>
</evidence>
<accession>A0AAN8K4K6</accession>
<evidence type="ECO:0000313" key="17">
    <source>
        <dbReference type="EMBL" id="KAK6194476.1"/>
    </source>
</evidence>
<feature type="region of interest" description="Disordered" evidence="16">
    <location>
        <begin position="390"/>
        <end position="429"/>
    </location>
</feature>
<dbReference type="GO" id="GO:0008270">
    <property type="term" value="F:zinc ion binding"/>
    <property type="evidence" value="ECO:0007669"/>
    <property type="project" value="UniProtKB-KW"/>
</dbReference>
<comment type="catalytic activity">
    <reaction evidence="15">
        <text>guanosine(26) in tRNA + 2 S-adenosyl-L-methionine = N(2)-dimethylguanosine(26) in tRNA + 2 S-adenosyl-L-homocysteine + 2 H(+)</text>
        <dbReference type="Rhea" id="RHEA:43140"/>
        <dbReference type="Rhea" id="RHEA-COMP:10359"/>
        <dbReference type="Rhea" id="RHEA-COMP:10360"/>
        <dbReference type="ChEBI" id="CHEBI:15378"/>
        <dbReference type="ChEBI" id="CHEBI:57856"/>
        <dbReference type="ChEBI" id="CHEBI:59789"/>
        <dbReference type="ChEBI" id="CHEBI:74269"/>
        <dbReference type="ChEBI" id="CHEBI:74513"/>
        <dbReference type="EC" id="2.1.1.216"/>
    </reaction>
</comment>
<dbReference type="InterPro" id="IPR029063">
    <property type="entry name" value="SAM-dependent_MTases_sf"/>
</dbReference>
<evidence type="ECO:0000256" key="11">
    <source>
        <dbReference type="ARBA" id="ARBA00022833"/>
    </source>
</evidence>
<dbReference type="EC" id="2.1.1.216" evidence="15"/>
<keyword evidence="2" id="KW-1017">Isopeptide bond</keyword>
<evidence type="ECO:0000256" key="8">
    <source>
        <dbReference type="ARBA" id="ARBA00022694"/>
    </source>
</evidence>
<keyword evidence="18" id="KW-1185">Reference proteome</keyword>
<keyword evidence="7 15" id="KW-0949">S-adenosyl-L-methionine</keyword>
<feature type="compositionally biased region" description="Basic and acidic residues" evidence="16">
    <location>
        <begin position="390"/>
        <end position="406"/>
    </location>
</feature>
<evidence type="ECO:0000256" key="3">
    <source>
        <dbReference type="ARBA" id="ARBA00022553"/>
    </source>
</evidence>
<keyword evidence="14" id="KW-0539">Nucleus</keyword>
<sequence>MSAPMERNESVEPTSSNVERSFVTEKSVRVRNDYGKTPSEKCKLHNPKMAICRELTLATLNIAAKQSNIKMCCVEALASSGLSAIQWKKYFKDRIHVTAAVSDQLDRLKENCEENELTTTDLLLDFSRTPGTPFTDQQDKQIQVCQCRANVLLHMESFDFIYLDPHKNCSSFIDSVFFNLRHLGILCLVVPDISMFARSHHVVDRYYSTSVIKTDYIKELAARVLIGQLARSASKCNKGIEVLYTMSMDDFLLISVKSHRGPHLADKANQRLQWLLHCRFCEERVFLPKQKAPIENPYNLLPCKCNSEKPGKTAVELGPLWSGPIFNPIFLSKIKSSAQECDLSAKTTVILDTMMEEAGCIIATGENNSNLLDENLNNPNKESLDLKSEEVSDNLSDEKCDNKTSEVSDNQSESVHEKSAGEKRLHEDCPDQPAKRLKRANVNNIEETDLWSHPFLPFYYNTHRWKVSHTKLPKVTTLVQLLKSDGYKATKTHFDPKSVRTDANLIQIKRTLDKHCSVKH</sequence>
<keyword evidence="10" id="KW-0863">Zinc-finger</keyword>
<evidence type="ECO:0000256" key="9">
    <source>
        <dbReference type="ARBA" id="ARBA00022723"/>
    </source>
</evidence>
<evidence type="ECO:0000256" key="2">
    <source>
        <dbReference type="ARBA" id="ARBA00022499"/>
    </source>
</evidence>
<evidence type="ECO:0000256" key="15">
    <source>
        <dbReference type="PROSITE-ProRule" id="PRU00958"/>
    </source>
</evidence>
<keyword evidence="6 15" id="KW-0808">Transferase</keyword>
<keyword evidence="11" id="KW-0862">Zinc</keyword>
<dbReference type="PANTHER" id="PTHR10631:SF1">
    <property type="entry name" value="TRMT1-LIKE PROTEIN"/>
    <property type="match status" value="1"/>
</dbReference>
<feature type="compositionally biased region" description="Basic and acidic residues" evidence="16">
    <location>
        <begin position="414"/>
        <end position="429"/>
    </location>
</feature>
<evidence type="ECO:0000256" key="6">
    <source>
        <dbReference type="ARBA" id="ARBA00022679"/>
    </source>
</evidence>
<gene>
    <name evidence="17" type="ORF">SNE40_000104</name>
</gene>
<dbReference type="PROSITE" id="PS51626">
    <property type="entry name" value="SAM_MT_TRM1"/>
    <property type="match status" value="1"/>
</dbReference>
<evidence type="ECO:0000256" key="5">
    <source>
        <dbReference type="ARBA" id="ARBA00022603"/>
    </source>
</evidence>
<dbReference type="GO" id="GO:0000049">
    <property type="term" value="F:tRNA binding"/>
    <property type="evidence" value="ECO:0007669"/>
    <property type="project" value="UniProtKB-UniRule"/>
</dbReference>
<feature type="region of interest" description="Disordered" evidence="16">
    <location>
        <begin position="1"/>
        <end position="22"/>
    </location>
</feature>
<keyword evidence="4 15" id="KW-0820">tRNA-binding</keyword>
<dbReference type="SUPFAM" id="SSF53335">
    <property type="entry name" value="S-adenosyl-L-methionine-dependent methyltransferases"/>
    <property type="match status" value="1"/>
</dbReference>
<comment type="similarity">
    <text evidence="15">Belongs to the class I-like SAM-binding methyltransferase superfamily. Trm1 family.</text>
</comment>
<dbReference type="GO" id="GO:0160104">
    <property type="term" value="F:tRNA (guanine(26)-N2)-dimethyltransferase activity"/>
    <property type="evidence" value="ECO:0007669"/>
    <property type="project" value="UniProtKB-UniRule"/>
</dbReference>
<evidence type="ECO:0000256" key="12">
    <source>
        <dbReference type="ARBA" id="ARBA00022843"/>
    </source>
</evidence>
<dbReference type="EMBL" id="JAZGQO010000001">
    <property type="protein sequence ID" value="KAK6194476.1"/>
    <property type="molecule type" value="Genomic_DNA"/>
</dbReference>
<evidence type="ECO:0000256" key="1">
    <source>
        <dbReference type="ARBA" id="ARBA00004604"/>
    </source>
</evidence>
<dbReference type="Pfam" id="PF02005">
    <property type="entry name" value="TRM"/>
    <property type="match status" value="1"/>
</dbReference>
<keyword evidence="8 15" id="KW-0819">tRNA processing</keyword>
<dbReference type="Gene3D" id="3.40.50.150">
    <property type="entry name" value="Vaccinia Virus protein VP39"/>
    <property type="match status" value="1"/>
</dbReference>
<proteinExistence type="inferred from homology"/>
<evidence type="ECO:0000313" key="18">
    <source>
        <dbReference type="Proteomes" id="UP001347796"/>
    </source>
</evidence>
<keyword evidence="5 15" id="KW-0489">Methyltransferase</keyword>
<dbReference type="InterPro" id="IPR042296">
    <property type="entry name" value="tRNA_met_Trm1_C"/>
</dbReference>
<evidence type="ECO:0000256" key="16">
    <source>
        <dbReference type="SAM" id="MobiDB-lite"/>
    </source>
</evidence>
<keyword evidence="13 15" id="KW-0694">RNA-binding</keyword>
<dbReference type="GO" id="GO:0005730">
    <property type="term" value="C:nucleolus"/>
    <property type="evidence" value="ECO:0007669"/>
    <property type="project" value="UniProtKB-SubCell"/>
</dbReference>
<keyword evidence="12" id="KW-0832">Ubl conjugation</keyword>
<evidence type="ECO:0000256" key="10">
    <source>
        <dbReference type="ARBA" id="ARBA00022771"/>
    </source>
</evidence>
<dbReference type="AlphaFoldDB" id="A0AAN8K4K6"/>
<evidence type="ECO:0000256" key="4">
    <source>
        <dbReference type="ARBA" id="ARBA00022555"/>
    </source>
</evidence>
<keyword evidence="3" id="KW-0597">Phosphoprotein</keyword>